<reference evidence="3" key="1">
    <citation type="journal article" date="2023" name="Commun. Biol.">
        <title>Genome analysis of Parmales, the sister group of diatoms, reveals the evolutionary specialization of diatoms from phago-mixotrophs to photoautotrophs.</title>
        <authorList>
            <person name="Ban H."/>
            <person name="Sato S."/>
            <person name="Yoshikawa S."/>
            <person name="Yamada K."/>
            <person name="Nakamura Y."/>
            <person name="Ichinomiya M."/>
            <person name="Sato N."/>
            <person name="Blanc-Mathieu R."/>
            <person name="Endo H."/>
            <person name="Kuwata A."/>
            <person name="Ogata H."/>
        </authorList>
    </citation>
    <scope>NUCLEOTIDE SEQUENCE [LARGE SCALE GENOMIC DNA]</scope>
</reference>
<evidence type="ECO:0000256" key="1">
    <source>
        <dbReference type="SAM" id="MobiDB-lite"/>
    </source>
</evidence>
<protein>
    <submittedName>
        <fullName evidence="2">Uncharacterized protein</fullName>
    </submittedName>
</protein>
<dbReference type="Proteomes" id="UP001165065">
    <property type="component" value="Unassembled WGS sequence"/>
</dbReference>
<dbReference type="EMBL" id="BRYA01001621">
    <property type="protein sequence ID" value="GMI45704.1"/>
    <property type="molecule type" value="Genomic_DNA"/>
</dbReference>
<comment type="caution">
    <text evidence="2">The sequence shown here is derived from an EMBL/GenBank/DDBJ whole genome shotgun (WGS) entry which is preliminary data.</text>
</comment>
<name>A0A9W7GH78_9STRA</name>
<proteinExistence type="predicted"/>
<accession>A0A9W7GH78</accession>
<evidence type="ECO:0000313" key="3">
    <source>
        <dbReference type="Proteomes" id="UP001165065"/>
    </source>
</evidence>
<gene>
    <name evidence="2" type="ORF">TrCOL_g3084</name>
</gene>
<feature type="compositionally biased region" description="Low complexity" evidence="1">
    <location>
        <begin position="35"/>
        <end position="48"/>
    </location>
</feature>
<evidence type="ECO:0000313" key="2">
    <source>
        <dbReference type="EMBL" id="GMI45704.1"/>
    </source>
</evidence>
<feature type="region of interest" description="Disordered" evidence="1">
    <location>
        <begin position="20"/>
        <end position="48"/>
    </location>
</feature>
<dbReference type="AlphaFoldDB" id="A0A9W7GH78"/>
<organism evidence="2 3">
    <name type="scientific">Triparma columacea</name>
    <dbReference type="NCBI Taxonomy" id="722753"/>
    <lineage>
        <taxon>Eukaryota</taxon>
        <taxon>Sar</taxon>
        <taxon>Stramenopiles</taxon>
        <taxon>Ochrophyta</taxon>
        <taxon>Bolidophyceae</taxon>
        <taxon>Parmales</taxon>
        <taxon>Triparmaceae</taxon>
        <taxon>Triparma</taxon>
    </lineage>
</organism>
<dbReference type="OrthoDB" id="43978at2759"/>
<feature type="region of interest" description="Disordered" evidence="1">
    <location>
        <begin position="287"/>
        <end position="311"/>
    </location>
</feature>
<sequence length="332" mass="37241">MLLYNPDEFAIRSCTIQSVKRHKRQTRQGKLGAQSSPSLTPSPYPTSDSLATQISRVWLEPTFSAATTPTEPMWIEFHRLVIDYELKVMQALAISDLAEADLYGTCQLKEDFASDYFEVMTKYRGLQVMSKIWHWPLCKGREMTTDDTPVPNVDKQYIFPENKDKDAYPNPLEPIYSSFLLWNDFSSPVAWGNCTPSSGDSYSGTLSVFRRLRAGGLRSLVGKSEEDSSHTCSSHASLPSSRAISSTLISRESPWEGLFSPREVEEWTQVVEHYSTNNCTLFEEGKKPCPVPMSPSPTGGGRRRGGQVSSRKPFEFGLRASDCTFGRGLDFI</sequence>
<keyword evidence="3" id="KW-1185">Reference proteome</keyword>